<dbReference type="RefSeq" id="WP_145770573.1">
    <property type="nucleotide sequence ID" value="NZ_LR778301.1"/>
</dbReference>
<dbReference type="EMBL" id="LR778301">
    <property type="protein sequence ID" value="CAB1367647.1"/>
    <property type="molecule type" value="Genomic_DNA"/>
</dbReference>
<feature type="transmembrane region" description="Helical" evidence="9">
    <location>
        <begin position="21"/>
        <end position="39"/>
    </location>
</feature>
<evidence type="ECO:0000259" key="10">
    <source>
        <dbReference type="Pfam" id="PF25885"/>
    </source>
</evidence>
<dbReference type="GO" id="GO:0005886">
    <property type="term" value="C:plasma membrane"/>
    <property type="evidence" value="ECO:0007669"/>
    <property type="project" value="UniProtKB-SubCell"/>
</dbReference>
<dbReference type="SUPFAM" id="SSF111369">
    <property type="entry name" value="HlyD-like secretion proteins"/>
    <property type="match status" value="2"/>
</dbReference>
<evidence type="ECO:0000313" key="12">
    <source>
        <dbReference type="Proteomes" id="UP000515733"/>
    </source>
</evidence>
<dbReference type="PANTHER" id="PTHR30386:SF19">
    <property type="entry name" value="MULTIDRUG EXPORT PROTEIN EMRA-RELATED"/>
    <property type="match status" value="1"/>
</dbReference>
<comment type="subcellular location">
    <subcellularLocation>
        <location evidence="1">Cell inner membrane</location>
        <topology evidence="1">Single-pass membrane protein</topology>
    </subcellularLocation>
</comment>
<evidence type="ECO:0000256" key="7">
    <source>
        <dbReference type="ARBA" id="ARBA00022989"/>
    </source>
</evidence>
<reference evidence="11 12" key="1">
    <citation type="submission" date="2020-03" db="EMBL/GenBank/DDBJ databases">
        <authorList>
            <consortium name="Genoscope - CEA"/>
            <person name="William W."/>
        </authorList>
    </citation>
    <scope>NUCLEOTIDE SEQUENCE [LARGE SCALE GENOMIC DNA]</scope>
    <source>
        <strain evidence="12">DSM 16959</strain>
    </source>
</reference>
<dbReference type="FunFam" id="2.40.30.170:FF:000003">
    <property type="entry name" value="Multidrug resistance protein A"/>
    <property type="match status" value="1"/>
</dbReference>
<keyword evidence="3" id="KW-0813">Transport</keyword>
<comment type="similarity">
    <text evidence="2">Belongs to the membrane fusion protein (MFP) (TC 8.A.1) family.</text>
</comment>
<evidence type="ECO:0000256" key="8">
    <source>
        <dbReference type="ARBA" id="ARBA00023136"/>
    </source>
</evidence>
<evidence type="ECO:0000313" key="11">
    <source>
        <dbReference type="EMBL" id="CAB1367647.1"/>
    </source>
</evidence>
<dbReference type="Pfam" id="PF25885">
    <property type="entry name" value="HH_EMRA"/>
    <property type="match status" value="1"/>
</dbReference>
<keyword evidence="5" id="KW-0997">Cell inner membrane</keyword>
<dbReference type="GO" id="GO:0015721">
    <property type="term" value="P:bile acid and bile salt transport"/>
    <property type="evidence" value="ECO:0007669"/>
    <property type="project" value="UniProtKB-ARBA"/>
</dbReference>
<dbReference type="GO" id="GO:0046677">
    <property type="term" value="P:response to antibiotic"/>
    <property type="evidence" value="ECO:0007669"/>
    <property type="project" value="UniProtKB-ARBA"/>
</dbReference>
<evidence type="ECO:0000256" key="2">
    <source>
        <dbReference type="ARBA" id="ARBA00009477"/>
    </source>
</evidence>
<keyword evidence="7 9" id="KW-1133">Transmembrane helix</keyword>
<dbReference type="Gene3D" id="2.40.50.100">
    <property type="match status" value="1"/>
</dbReference>
<accession>A0A6S6XUI2</accession>
<dbReference type="AlphaFoldDB" id="A0A6S6XUI2"/>
<keyword evidence="6 9" id="KW-0812">Transmembrane</keyword>
<evidence type="ECO:0000256" key="9">
    <source>
        <dbReference type="SAM" id="Phobius"/>
    </source>
</evidence>
<dbReference type="KEGG" id="doe:DENOEST_0482"/>
<keyword evidence="8 9" id="KW-0472">Membrane</keyword>
<dbReference type="InterPro" id="IPR058633">
    <property type="entry name" value="EmrA/FarA_HH"/>
</dbReference>
<feature type="domain" description="Multidrug export protein EmrA/FarA alpha-helical hairpin" evidence="10">
    <location>
        <begin position="91"/>
        <end position="210"/>
    </location>
</feature>
<name>A0A6S6XUI2_9PROT</name>
<dbReference type="Proteomes" id="UP000515733">
    <property type="component" value="Chromosome"/>
</dbReference>
<sequence length="388" mass="41329">MSETTPIENGNDGRRARALRLLALVFISAGIAYGIYWALHSRFHETTDDAYVAGNVVQVTPQVAGAVSAIYVEDTDFVQAGAPLVKLDQSDTRLALEQAEADLGRAVRDARALFANDAGYAALVNQREIDLGRLKEDLARRQGLAGGAVSKEEVDHAATAVKVAEAALTTAREQLAANRAQTTGTSVESHPTVARAASKFKEAFLAQTRTTILAPVTGHIAKRAVQAGQRIAPGSPLMAVVPLDALWVDANFKEVQLKHMRIGQPVLLKADLYGGNVEYQGRIVGLGAGTGAAFALLPAQNATGNWIKVVQRVPVRIALDPKQVAEHPLRVGLSMLADVDTQNRDGKPVTEARRDQPLVVSEVYGDPLKTAESRLKSIIAANLAAAPH</sequence>
<evidence type="ECO:0000256" key="5">
    <source>
        <dbReference type="ARBA" id="ARBA00022519"/>
    </source>
</evidence>
<keyword evidence="4" id="KW-1003">Cell membrane</keyword>
<evidence type="ECO:0000256" key="1">
    <source>
        <dbReference type="ARBA" id="ARBA00004377"/>
    </source>
</evidence>
<proteinExistence type="inferred from homology"/>
<evidence type="ECO:0000256" key="4">
    <source>
        <dbReference type="ARBA" id="ARBA00022475"/>
    </source>
</evidence>
<dbReference type="Gene3D" id="2.40.30.170">
    <property type="match status" value="1"/>
</dbReference>
<gene>
    <name evidence="11" type="primary">emrA</name>
    <name evidence="11" type="ORF">DENOEST_0482</name>
</gene>
<dbReference type="OrthoDB" id="9811754at2"/>
<evidence type="ECO:0000256" key="3">
    <source>
        <dbReference type="ARBA" id="ARBA00022448"/>
    </source>
</evidence>
<protein>
    <submittedName>
        <fullName evidence="11">Multidrug efflux system</fullName>
    </submittedName>
</protein>
<organism evidence="11 12">
    <name type="scientific">Denitratisoma oestradiolicum</name>
    <dbReference type="NCBI Taxonomy" id="311182"/>
    <lineage>
        <taxon>Bacteria</taxon>
        <taxon>Pseudomonadati</taxon>
        <taxon>Pseudomonadota</taxon>
        <taxon>Betaproteobacteria</taxon>
        <taxon>Nitrosomonadales</taxon>
        <taxon>Sterolibacteriaceae</taxon>
        <taxon>Denitratisoma</taxon>
    </lineage>
</organism>
<dbReference type="InterPro" id="IPR050739">
    <property type="entry name" value="MFP"/>
</dbReference>
<keyword evidence="12" id="KW-1185">Reference proteome</keyword>
<dbReference type="GO" id="GO:1990961">
    <property type="term" value="P:xenobiotic detoxification by transmembrane export across the plasma membrane"/>
    <property type="evidence" value="ECO:0007669"/>
    <property type="project" value="UniProtKB-ARBA"/>
</dbReference>
<evidence type="ECO:0000256" key="6">
    <source>
        <dbReference type="ARBA" id="ARBA00022692"/>
    </source>
</evidence>
<dbReference type="PANTHER" id="PTHR30386">
    <property type="entry name" value="MEMBRANE FUSION SUBUNIT OF EMRAB-TOLC MULTIDRUG EFFLUX PUMP"/>
    <property type="match status" value="1"/>
</dbReference>